<dbReference type="SUPFAM" id="SSF52402">
    <property type="entry name" value="Adenine nucleotide alpha hydrolases-like"/>
    <property type="match status" value="1"/>
</dbReference>
<reference evidence="3" key="1">
    <citation type="submission" date="2018-01" db="EMBL/GenBank/DDBJ databases">
        <authorList>
            <person name="Regsiter A."/>
            <person name="William W."/>
        </authorList>
    </citation>
    <scope>NUCLEOTIDE SEQUENCE</scope>
    <source>
        <strain evidence="3">TRIP AH-1</strain>
    </source>
</reference>
<feature type="domain" description="UspA" evidence="2">
    <location>
        <begin position="1"/>
        <end position="146"/>
    </location>
</feature>
<dbReference type="CDD" id="cd00293">
    <property type="entry name" value="USP-like"/>
    <property type="match status" value="1"/>
</dbReference>
<dbReference type="Gene3D" id="3.40.50.620">
    <property type="entry name" value="HUPs"/>
    <property type="match status" value="1"/>
</dbReference>
<protein>
    <submittedName>
        <fullName evidence="3">UspA domain protein</fullName>
    </submittedName>
</protein>
<sequence length="148" mass="16723">MNNSILVAWNESMSSRAALDYLVSFAMCPENVQITLLHVFRKASASEELVGKTFTKDEEKRLLDLLEKTKDVLIEKGFPPENIKIEMAMEPYPTIADGIIDHYKKGKFDMVLIGRKRMSKAEEFVMGDVSVRLVRALETGAVLVVKSR</sequence>
<accession>A0A445N0Z1</accession>
<evidence type="ECO:0000313" key="3">
    <source>
        <dbReference type="EMBL" id="SPD75261.1"/>
    </source>
</evidence>
<dbReference type="PANTHER" id="PTHR46268:SF6">
    <property type="entry name" value="UNIVERSAL STRESS PROTEIN UP12"/>
    <property type="match status" value="1"/>
</dbReference>
<evidence type="ECO:0000256" key="1">
    <source>
        <dbReference type="ARBA" id="ARBA00008791"/>
    </source>
</evidence>
<dbReference type="EMBL" id="OJIN01000193">
    <property type="protein sequence ID" value="SPD75261.1"/>
    <property type="molecule type" value="Genomic_DNA"/>
</dbReference>
<dbReference type="PANTHER" id="PTHR46268">
    <property type="entry name" value="STRESS RESPONSE PROTEIN NHAX"/>
    <property type="match status" value="1"/>
</dbReference>
<dbReference type="InterPro" id="IPR014729">
    <property type="entry name" value="Rossmann-like_a/b/a_fold"/>
</dbReference>
<gene>
    <name evidence="3" type="ORF">PITCH_A500004</name>
</gene>
<dbReference type="AlphaFoldDB" id="A0A445N0Z1"/>
<name>A0A445N0Z1_9BACT</name>
<comment type="similarity">
    <text evidence="1">Belongs to the universal stress protein A family.</text>
</comment>
<organism evidence="3">
    <name type="scientific">uncultured Desulfobacterium sp</name>
    <dbReference type="NCBI Taxonomy" id="201089"/>
    <lineage>
        <taxon>Bacteria</taxon>
        <taxon>Pseudomonadati</taxon>
        <taxon>Thermodesulfobacteriota</taxon>
        <taxon>Desulfobacteria</taxon>
        <taxon>Desulfobacterales</taxon>
        <taxon>Desulfobacteriaceae</taxon>
        <taxon>Desulfobacterium</taxon>
        <taxon>environmental samples</taxon>
    </lineage>
</organism>
<dbReference type="InterPro" id="IPR006016">
    <property type="entry name" value="UspA"/>
</dbReference>
<dbReference type="Pfam" id="PF00582">
    <property type="entry name" value="Usp"/>
    <property type="match status" value="1"/>
</dbReference>
<evidence type="ECO:0000259" key="2">
    <source>
        <dbReference type="Pfam" id="PF00582"/>
    </source>
</evidence>
<proteinExistence type="inferred from homology"/>